<dbReference type="EMBL" id="APBN01000009">
    <property type="protein sequence ID" value="EMT51238.1"/>
    <property type="molecule type" value="Genomic_DNA"/>
</dbReference>
<evidence type="ECO:0000256" key="3">
    <source>
        <dbReference type="ARBA" id="ARBA00022475"/>
    </source>
</evidence>
<dbReference type="GO" id="GO:0005886">
    <property type="term" value="C:plasma membrane"/>
    <property type="evidence" value="ECO:0007669"/>
    <property type="project" value="UniProtKB-SubCell"/>
</dbReference>
<feature type="transmembrane region" description="Helical" evidence="7">
    <location>
        <begin position="178"/>
        <end position="195"/>
    </location>
</feature>
<evidence type="ECO:0000256" key="7">
    <source>
        <dbReference type="SAM" id="Phobius"/>
    </source>
</evidence>
<feature type="transmembrane region" description="Helical" evidence="7">
    <location>
        <begin position="147"/>
        <end position="166"/>
    </location>
</feature>
<feature type="transmembrane region" description="Helical" evidence="7">
    <location>
        <begin position="231"/>
        <end position="255"/>
    </location>
</feature>
<proteinExistence type="inferred from homology"/>
<evidence type="ECO:0000256" key="2">
    <source>
        <dbReference type="ARBA" id="ARBA00007400"/>
    </source>
</evidence>
<keyword evidence="6 7" id="KW-0472">Membrane</keyword>
<evidence type="ECO:0000313" key="9">
    <source>
        <dbReference type="EMBL" id="EMT51238.1"/>
    </source>
</evidence>
<accession>M8DCQ6</accession>
<evidence type="ECO:0000256" key="4">
    <source>
        <dbReference type="ARBA" id="ARBA00022692"/>
    </source>
</evidence>
<feature type="transmembrane region" description="Helical" evidence="7">
    <location>
        <begin position="207"/>
        <end position="225"/>
    </location>
</feature>
<evidence type="ECO:0000313" key="10">
    <source>
        <dbReference type="Proteomes" id="UP000012081"/>
    </source>
</evidence>
<evidence type="ECO:0000256" key="6">
    <source>
        <dbReference type="ARBA" id="ARBA00023136"/>
    </source>
</evidence>
<keyword evidence="5 7" id="KW-1133">Transmembrane helix</keyword>
<feature type="transmembrane region" description="Helical" evidence="7">
    <location>
        <begin position="267"/>
        <end position="285"/>
    </location>
</feature>
<feature type="transmembrane region" description="Helical" evidence="7">
    <location>
        <begin position="38"/>
        <end position="60"/>
    </location>
</feature>
<keyword evidence="3" id="KW-1003">Cell membrane</keyword>
<dbReference type="PANTHER" id="PTHR40074">
    <property type="entry name" value="O-ACETYLTRANSFERASE WECH"/>
    <property type="match status" value="1"/>
</dbReference>
<feature type="domain" description="Acyltransferase 3" evidence="8">
    <location>
        <begin position="15"/>
        <end position="313"/>
    </location>
</feature>
<evidence type="ECO:0000259" key="8">
    <source>
        <dbReference type="Pfam" id="PF01757"/>
    </source>
</evidence>
<feature type="transmembrane region" description="Helical" evidence="7">
    <location>
        <begin position="12"/>
        <end position="32"/>
    </location>
</feature>
<organism evidence="9 10">
    <name type="scientific">Brevibacillus borstelensis AK1</name>
    <dbReference type="NCBI Taxonomy" id="1300222"/>
    <lineage>
        <taxon>Bacteria</taxon>
        <taxon>Bacillati</taxon>
        <taxon>Bacillota</taxon>
        <taxon>Bacilli</taxon>
        <taxon>Bacillales</taxon>
        <taxon>Paenibacillaceae</taxon>
        <taxon>Brevibacillus</taxon>
    </lineage>
</organism>
<dbReference type="GO" id="GO:0009246">
    <property type="term" value="P:enterobacterial common antigen biosynthetic process"/>
    <property type="evidence" value="ECO:0007669"/>
    <property type="project" value="TreeGrafter"/>
</dbReference>
<feature type="transmembrane region" description="Helical" evidence="7">
    <location>
        <begin position="119"/>
        <end position="138"/>
    </location>
</feature>
<dbReference type="Pfam" id="PF01757">
    <property type="entry name" value="Acyl_transf_3"/>
    <property type="match status" value="1"/>
</dbReference>
<dbReference type="Proteomes" id="UP000012081">
    <property type="component" value="Unassembled WGS sequence"/>
</dbReference>
<dbReference type="GO" id="GO:0016413">
    <property type="term" value="F:O-acetyltransferase activity"/>
    <property type="evidence" value="ECO:0007669"/>
    <property type="project" value="TreeGrafter"/>
</dbReference>
<dbReference type="PANTHER" id="PTHR40074:SF2">
    <property type="entry name" value="O-ACETYLTRANSFERASE WECH"/>
    <property type="match status" value="1"/>
</dbReference>
<dbReference type="InterPro" id="IPR002656">
    <property type="entry name" value="Acyl_transf_3_dom"/>
</dbReference>
<comment type="subcellular location">
    <subcellularLocation>
        <location evidence="1">Cell membrane</location>
        <topology evidence="1">Multi-pass membrane protein</topology>
    </subcellularLocation>
</comment>
<dbReference type="OrthoDB" id="65129at2"/>
<gene>
    <name evidence="9" type="ORF">I532_18497</name>
</gene>
<sequence length="345" mass="40781">MSTDSKILKALFFIQLLSSFLVVAGHFTASVLDFTDPFWVLALNQISRYGTVLLAIVSGYMTAYTLEKKKPGFWQFFSGKLTYIYVPFLVCGVLYHYLLNDVWPRTSTDFFNIFLGKTGGHLYFVFMICQYYLFAYLFRNVITKKNILFLIWVFMAVQYVYINYLHQGWLGLTTRHLLPTWIFTFYIGHLVYWYRETIFAYLQRKQSYLILFTSVSVISAVFFILSSKMYVAVHLSFVIATLITFLVMVVFFLELVDKVQLKFRKGLTYFIYLFHSAFLILYKEWLKDLFGNDVSWLFSNTWYSLMYLLVVYASTGLASILLVQITKGIESLIKTRWRVIRERYE</sequence>
<evidence type="ECO:0000256" key="5">
    <source>
        <dbReference type="ARBA" id="ARBA00022989"/>
    </source>
</evidence>
<evidence type="ECO:0000256" key="1">
    <source>
        <dbReference type="ARBA" id="ARBA00004651"/>
    </source>
</evidence>
<name>M8DCQ6_9BACL</name>
<dbReference type="RefSeq" id="WP_003390072.1">
    <property type="nucleotide sequence ID" value="NZ_APBN01000009.1"/>
</dbReference>
<dbReference type="AlphaFoldDB" id="M8DCQ6"/>
<comment type="similarity">
    <text evidence="2">Belongs to the acyltransferase 3 family.</text>
</comment>
<dbReference type="PATRIC" id="fig|1300222.3.peg.3882"/>
<keyword evidence="4 7" id="KW-0812">Transmembrane</keyword>
<keyword evidence="10" id="KW-1185">Reference proteome</keyword>
<reference evidence="9 10" key="1">
    <citation type="submission" date="2013-03" db="EMBL/GenBank/DDBJ databases">
        <title>Assembly of a new bacterial strain Brevibacillus borstelensis AK1.</title>
        <authorList>
            <person name="Rajan I."/>
            <person name="PoliReddy D."/>
            <person name="Sugumar T."/>
            <person name="Rathinam K."/>
            <person name="Alqarawi S."/>
            <person name="Khalil A.B."/>
            <person name="Sivakumar N."/>
        </authorList>
    </citation>
    <scope>NUCLEOTIDE SEQUENCE [LARGE SCALE GENOMIC DNA]</scope>
    <source>
        <strain evidence="9 10">AK1</strain>
    </source>
</reference>
<protein>
    <recommendedName>
        <fullName evidence="8">Acyltransferase 3 domain-containing protein</fullName>
    </recommendedName>
</protein>
<feature type="transmembrane region" description="Helical" evidence="7">
    <location>
        <begin position="305"/>
        <end position="326"/>
    </location>
</feature>
<comment type="caution">
    <text evidence="9">The sequence shown here is derived from an EMBL/GenBank/DDBJ whole genome shotgun (WGS) entry which is preliminary data.</text>
</comment>
<feature type="transmembrane region" description="Helical" evidence="7">
    <location>
        <begin position="81"/>
        <end position="99"/>
    </location>
</feature>